<keyword evidence="3" id="KW-1185">Reference proteome</keyword>
<sequence length="145" mass="15804">MRWCGPANERRFPAVRALPVGRPDPAHCPRILDAFNHATGPLRAKDVREALSHELPPKNIEGTRAKPKRRVELGILTEADTGRPKGVVLRHANTDAYLDHAVERTGAGPESRLSQTFDLTSTHRSSTCSWPGAPGRPSSYPPGTS</sequence>
<dbReference type="SUPFAM" id="SSF56801">
    <property type="entry name" value="Acetyl-CoA synthetase-like"/>
    <property type="match status" value="1"/>
</dbReference>
<evidence type="ECO:0000313" key="2">
    <source>
        <dbReference type="EMBL" id="MFF1278609.1"/>
    </source>
</evidence>
<dbReference type="InterPro" id="IPR042099">
    <property type="entry name" value="ANL_N_sf"/>
</dbReference>
<comment type="caution">
    <text evidence="2">The sequence shown here is derived from an EMBL/GenBank/DDBJ whole genome shotgun (WGS) entry which is preliminary data.</text>
</comment>
<name>A0ABW6QHB1_9ACTN</name>
<evidence type="ECO:0000313" key="3">
    <source>
        <dbReference type="Proteomes" id="UP001601627"/>
    </source>
</evidence>
<feature type="region of interest" description="Disordered" evidence="1">
    <location>
        <begin position="103"/>
        <end position="145"/>
    </location>
</feature>
<evidence type="ECO:0000256" key="1">
    <source>
        <dbReference type="SAM" id="MobiDB-lite"/>
    </source>
</evidence>
<dbReference type="Gene3D" id="3.40.50.12780">
    <property type="entry name" value="N-terminal domain of ligase-like"/>
    <property type="match status" value="1"/>
</dbReference>
<dbReference type="RefSeq" id="WP_388241267.1">
    <property type="nucleotide sequence ID" value="NZ_JBHVZQ010000062.1"/>
</dbReference>
<dbReference type="Proteomes" id="UP001601627">
    <property type="component" value="Unassembled WGS sequence"/>
</dbReference>
<reference evidence="2 3" key="1">
    <citation type="submission" date="2024-09" db="EMBL/GenBank/DDBJ databases">
        <title>The Natural Products Discovery Center: Release of the First 8490 Sequenced Strains for Exploring Actinobacteria Biosynthetic Diversity.</title>
        <authorList>
            <person name="Kalkreuter E."/>
            <person name="Kautsar S.A."/>
            <person name="Yang D."/>
            <person name="Bader C.D."/>
            <person name="Teijaro C.N."/>
            <person name="Fluegel L."/>
            <person name="Davis C.M."/>
            <person name="Simpson J.R."/>
            <person name="Lauterbach L."/>
            <person name="Steele A.D."/>
            <person name="Gui C."/>
            <person name="Meng S."/>
            <person name="Li G."/>
            <person name="Viehrig K."/>
            <person name="Ye F."/>
            <person name="Su P."/>
            <person name="Kiefer A.F."/>
            <person name="Nichols A."/>
            <person name="Cepeda A.J."/>
            <person name="Yan W."/>
            <person name="Fan B."/>
            <person name="Jiang Y."/>
            <person name="Adhikari A."/>
            <person name="Zheng C.-J."/>
            <person name="Schuster L."/>
            <person name="Cowan T.M."/>
            <person name="Smanski M.J."/>
            <person name="Chevrette M.G."/>
            <person name="De Carvalho L.P.S."/>
            <person name="Shen B."/>
        </authorList>
    </citation>
    <scope>NUCLEOTIDE SEQUENCE [LARGE SCALE GENOMIC DNA]</scope>
    <source>
        <strain evidence="2 3">NPDC058328</strain>
    </source>
</reference>
<proteinExistence type="predicted"/>
<dbReference type="EMBL" id="JBHVZQ010000062">
    <property type="protein sequence ID" value="MFF1278609.1"/>
    <property type="molecule type" value="Genomic_DNA"/>
</dbReference>
<feature type="compositionally biased region" description="Polar residues" evidence="1">
    <location>
        <begin position="112"/>
        <end position="129"/>
    </location>
</feature>
<gene>
    <name evidence="2" type="ORF">ACFVZC_35380</name>
</gene>
<organism evidence="2 3">
    <name type="scientific">Streptomyces marokkonensis</name>
    <dbReference type="NCBI Taxonomy" id="324855"/>
    <lineage>
        <taxon>Bacteria</taxon>
        <taxon>Bacillati</taxon>
        <taxon>Actinomycetota</taxon>
        <taxon>Actinomycetes</taxon>
        <taxon>Kitasatosporales</taxon>
        <taxon>Streptomycetaceae</taxon>
        <taxon>Streptomyces</taxon>
    </lineage>
</organism>
<accession>A0ABW6QHB1</accession>
<protein>
    <submittedName>
        <fullName evidence="2">Uncharacterized protein</fullName>
    </submittedName>
</protein>